<dbReference type="InterPro" id="IPR046341">
    <property type="entry name" value="SET_dom_sf"/>
</dbReference>
<reference evidence="2" key="1">
    <citation type="submission" date="2023-06" db="EMBL/GenBank/DDBJ databases">
        <authorList>
            <person name="Noh H."/>
        </authorList>
    </citation>
    <scope>NUCLEOTIDE SEQUENCE</scope>
    <source>
        <strain evidence="2">DUCC20226</strain>
    </source>
</reference>
<protein>
    <recommendedName>
        <fullName evidence="1">SET domain-containing protein</fullName>
    </recommendedName>
</protein>
<dbReference type="Proteomes" id="UP001265746">
    <property type="component" value="Unassembled WGS sequence"/>
</dbReference>
<dbReference type="SUPFAM" id="SSF82199">
    <property type="entry name" value="SET domain"/>
    <property type="match status" value="1"/>
</dbReference>
<keyword evidence="3" id="KW-1185">Reference proteome</keyword>
<dbReference type="SMART" id="SM00317">
    <property type="entry name" value="SET"/>
    <property type="match status" value="1"/>
</dbReference>
<dbReference type="EMBL" id="JAUJFL010000001">
    <property type="protein sequence ID" value="KAK2613201.1"/>
    <property type="molecule type" value="Genomic_DNA"/>
</dbReference>
<dbReference type="InterPro" id="IPR001214">
    <property type="entry name" value="SET_dom"/>
</dbReference>
<dbReference type="PANTHER" id="PTHR47332:SF4">
    <property type="entry name" value="SET DOMAIN-CONTAINING PROTEIN 5"/>
    <property type="match status" value="1"/>
</dbReference>
<comment type="caution">
    <text evidence="2">The sequence shown here is derived from an EMBL/GenBank/DDBJ whole genome shotgun (WGS) entry which is preliminary data.</text>
</comment>
<organism evidence="2 3">
    <name type="scientific">Phomopsis amygdali</name>
    <name type="common">Fusicoccum amygdali</name>
    <dbReference type="NCBI Taxonomy" id="1214568"/>
    <lineage>
        <taxon>Eukaryota</taxon>
        <taxon>Fungi</taxon>
        <taxon>Dikarya</taxon>
        <taxon>Ascomycota</taxon>
        <taxon>Pezizomycotina</taxon>
        <taxon>Sordariomycetes</taxon>
        <taxon>Sordariomycetidae</taxon>
        <taxon>Diaporthales</taxon>
        <taxon>Diaporthaceae</taxon>
        <taxon>Diaporthe</taxon>
    </lineage>
</organism>
<sequence length="478" mass="53078">MDPSISCHDQLKQLLLSVPADELRLDGLSEIDRLQQAFKAFQLDSKPVAGEFSVPNEAASLITLKKLPGRGIGVVATRRIPAGSIIFKEKAVLTLPVREDGAVYSDFFTKLVGDYNKLPPGTRQRILGLHAYTRPDLESAVRKFLAAGKGDAKLTKRQVDFLIHLNSICATNSFGGAKLSSTMLYLGTSRINHSCIPNCEHSHGSENNFDYVTVYAIRNIHPDEEITVTYLDVYDPRDKRRADMERVWGFVCNCPACDYANPLIDTTIHESRIADYRRLRLESCLTISMDVRCLPLPLEDLDEALRRSIRRAVITESISDNQSALEEYILSAGICDSKWFLTGDERDIKTQISFLEPALALTKKFPYTHTGRETNSDVGLKLQSARARLGSTGRAQWAQLRKYGVLVPRGDKLVAAQIALGAKLSDGKHAMDFIDGRIPLKDLPAELRALVTASGHSLEEILKVAREELTRAQVEGDV</sequence>
<name>A0AAD9W8S1_PHOAM</name>
<feature type="domain" description="SET" evidence="1">
    <location>
        <begin position="60"/>
        <end position="231"/>
    </location>
</feature>
<dbReference type="CDD" id="cd20071">
    <property type="entry name" value="SET_SMYD"/>
    <property type="match status" value="1"/>
</dbReference>
<evidence type="ECO:0000313" key="3">
    <source>
        <dbReference type="Proteomes" id="UP001265746"/>
    </source>
</evidence>
<dbReference type="PROSITE" id="PS50280">
    <property type="entry name" value="SET"/>
    <property type="match status" value="1"/>
</dbReference>
<dbReference type="AlphaFoldDB" id="A0AAD9W8S1"/>
<accession>A0AAD9W8S1</accession>
<proteinExistence type="predicted"/>
<evidence type="ECO:0000313" key="2">
    <source>
        <dbReference type="EMBL" id="KAK2613201.1"/>
    </source>
</evidence>
<dbReference type="Pfam" id="PF00856">
    <property type="entry name" value="SET"/>
    <property type="match status" value="1"/>
</dbReference>
<dbReference type="Gene3D" id="2.170.270.10">
    <property type="entry name" value="SET domain"/>
    <property type="match status" value="1"/>
</dbReference>
<dbReference type="InterPro" id="IPR053185">
    <property type="entry name" value="SET_domain_protein"/>
</dbReference>
<dbReference type="PANTHER" id="PTHR47332">
    <property type="entry name" value="SET DOMAIN-CONTAINING PROTEIN 5"/>
    <property type="match status" value="1"/>
</dbReference>
<evidence type="ECO:0000259" key="1">
    <source>
        <dbReference type="PROSITE" id="PS50280"/>
    </source>
</evidence>
<gene>
    <name evidence="2" type="ORF">N8I77_000128</name>
</gene>